<evidence type="ECO:0000313" key="4">
    <source>
        <dbReference type="EMBL" id="ACH60014.1"/>
    </source>
</evidence>
<feature type="compositionally biased region" description="Low complexity" evidence="1">
    <location>
        <begin position="33"/>
        <end position="48"/>
    </location>
</feature>
<evidence type="ECO:0000313" key="14">
    <source>
        <dbReference type="EMBL" id="ACH60028.1"/>
    </source>
</evidence>
<name>C6F9A9_PSEMZ</name>
<evidence type="ECO:0000313" key="12">
    <source>
        <dbReference type="EMBL" id="ACH60026.1"/>
    </source>
</evidence>
<feature type="compositionally biased region" description="Basic and acidic residues" evidence="1">
    <location>
        <begin position="1"/>
        <end position="11"/>
    </location>
</feature>
<dbReference type="EMBL" id="EU865693">
    <property type="protein sequence ID" value="ACH60012.1"/>
    <property type="molecule type" value="Genomic_DNA"/>
</dbReference>
<evidence type="ECO:0000256" key="1">
    <source>
        <dbReference type="SAM" id="MobiDB-lite"/>
    </source>
</evidence>
<dbReference type="AlphaFoldDB" id="C6F9A9"/>
<evidence type="ECO:0000313" key="5">
    <source>
        <dbReference type="EMBL" id="ACH60015.1"/>
    </source>
</evidence>
<dbReference type="EMBL" id="EU865704">
    <property type="protein sequence ID" value="ACH60023.1"/>
    <property type="molecule type" value="Genomic_DNA"/>
</dbReference>
<sequence>HEEAEPAKAETEAQPPAAVEEKTEESSDKDQEAPPAVETAAELEAPAEIPEEKTASLEESAVQEVKPVEEKAESQE</sequence>
<dbReference type="EMBL" id="EU865709">
    <property type="protein sequence ID" value="ACH60028.1"/>
    <property type="molecule type" value="Genomic_DNA"/>
</dbReference>
<dbReference type="EMBL" id="EU865696">
    <property type="protein sequence ID" value="ACH60015.1"/>
    <property type="molecule type" value="Genomic_DNA"/>
</dbReference>
<dbReference type="EMBL" id="EU865703">
    <property type="protein sequence ID" value="ACH60022.1"/>
    <property type="molecule type" value="Genomic_DNA"/>
</dbReference>
<evidence type="ECO:0000313" key="13">
    <source>
        <dbReference type="EMBL" id="ACH60027.1"/>
    </source>
</evidence>
<dbReference type="EMBL" id="EU865708">
    <property type="protein sequence ID" value="ACH60027.1"/>
    <property type="molecule type" value="Genomic_DNA"/>
</dbReference>
<dbReference type="EMBL" id="EU865707">
    <property type="protein sequence ID" value="ACH60026.1"/>
    <property type="molecule type" value="Genomic_DNA"/>
</dbReference>
<protein>
    <submittedName>
        <fullName evidence="2">Arabinogalactan 4</fullName>
    </submittedName>
</protein>
<evidence type="ECO:0000313" key="8">
    <source>
        <dbReference type="EMBL" id="ACH60021.1"/>
    </source>
</evidence>
<evidence type="ECO:0000313" key="6">
    <source>
        <dbReference type="EMBL" id="ACH60017.1"/>
    </source>
</evidence>
<evidence type="ECO:0000313" key="7">
    <source>
        <dbReference type="EMBL" id="ACH60018.1"/>
    </source>
</evidence>
<dbReference type="EMBL" id="EU865702">
    <property type="protein sequence ID" value="ACH60021.1"/>
    <property type="molecule type" value="Genomic_DNA"/>
</dbReference>
<proteinExistence type="predicted"/>
<dbReference type="EMBL" id="EU865699">
    <property type="protein sequence ID" value="ACH60018.1"/>
    <property type="molecule type" value="Genomic_DNA"/>
</dbReference>
<dbReference type="EMBL" id="EU865695">
    <property type="protein sequence ID" value="ACH60014.1"/>
    <property type="molecule type" value="Genomic_DNA"/>
</dbReference>
<accession>C6F9A9</accession>
<feature type="compositionally biased region" description="Basic and acidic residues" evidence="1">
    <location>
        <begin position="66"/>
        <end position="76"/>
    </location>
</feature>
<evidence type="ECO:0000313" key="15">
    <source>
        <dbReference type="EMBL" id="ACH60029.1"/>
    </source>
</evidence>
<dbReference type="EMBL" id="EU865698">
    <property type="protein sequence ID" value="ACH60017.1"/>
    <property type="molecule type" value="Genomic_DNA"/>
</dbReference>
<evidence type="ECO:0000313" key="10">
    <source>
        <dbReference type="EMBL" id="ACH60023.1"/>
    </source>
</evidence>
<evidence type="ECO:0000313" key="11">
    <source>
        <dbReference type="EMBL" id="ACH60024.1"/>
    </source>
</evidence>
<dbReference type="EMBL" id="EU865705">
    <property type="protein sequence ID" value="ACH60024.1"/>
    <property type="molecule type" value="Genomic_DNA"/>
</dbReference>
<feature type="compositionally biased region" description="Basic and acidic residues" evidence="1">
    <location>
        <begin position="19"/>
        <end position="32"/>
    </location>
</feature>
<organism evidence="2">
    <name type="scientific">Pseudotsuga menziesii</name>
    <name type="common">Douglas-fir</name>
    <name type="synonym">Abies menziesii</name>
    <dbReference type="NCBI Taxonomy" id="3357"/>
    <lineage>
        <taxon>Eukaryota</taxon>
        <taxon>Viridiplantae</taxon>
        <taxon>Streptophyta</taxon>
        <taxon>Embryophyta</taxon>
        <taxon>Tracheophyta</taxon>
        <taxon>Spermatophyta</taxon>
        <taxon>Pinopsida</taxon>
        <taxon>Pinidae</taxon>
        <taxon>Conifers I</taxon>
        <taxon>Pinales</taxon>
        <taxon>Pinaceae</taxon>
        <taxon>Pseudotsuga</taxon>
    </lineage>
</organism>
<evidence type="ECO:0000313" key="9">
    <source>
        <dbReference type="EMBL" id="ACH60022.1"/>
    </source>
</evidence>
<dbReference type="EMBL" id="EU865692">
    <property type="protein sequence ID" value="ACH60011.1"/>
    <property type="molecule type" value="Genomic_DNA"/>
</dbReference>
<evidence type="ECO:0000313" key="2">
    <source>
        <dbReference type="EMBL" id="ACH60011.1"/>
    </source>
</evidence>
<reference evidence="2" key="1">
    <citation type="journal article" date="2009" name="Genetics">
        <title>Multilocus patterns of nucleotide diversity and divergence reveal positive selection at candidate genes related to cold hardiness in coastal Douglas Fir (Pseudotsuga menziesii var. menziesii).</title>
        <authorList>
            <person name="Eckert A.J."/>
            <person name="Wegrzyn J.L."/>
            <person name="Pande B."/>
            <person name="Jermstad K.D."/>
            <person name="Lee J.M."/>
            <person name="Liechty J.D."/>
            <person name="Tearse B.R."/>
            <person name="Krutovsky K.V."/>
            <person name="Neale D.B."/>
        </authorList>
    </citation>
    <scope>NUCLEOTIDE SEQUENCE</scope>
    <source>
        <strain evidence="2">22-1</strain>
        <strain evidence="3">22-2</strain>
        <strain evidence="4">22-4</strain>
        <strain evidence="5">24-1</strain>
        <strain evidence="6">24-3</strain>
        <strain evidence="7">24-4</strain>
        <strain evidence="8">28-2</strain>
        <strain evidence="9">28-3</strain>
        <strain evidence="10">30-2</strain>
        <strain evidence="11">30-3</strain>
        <strain evidence="12">32-1</strain>
        <strain evidence="13">32-2</strain>
        <strain evidence="14">32-3</strain>
        <strain evidence="15">32-4</strain>
    </source>
</reference>
<feature type="region of interest" description="Disordered" evidence="1">
    <location>
        <begin position="1"/>
        <end position="76"/>
    </location>
</feature>
<feature type="non-terminal residue" evidence="2">
    <location>
        <position position="1"/>
    </location>
</feature>
<evidence type="ECO:0000313" key="3">
    <source>
        <dbReference type="EMBL" id="ACH60012.1"/>
    </source>
</evidence>
<dbReference type="EMBL" id="EU865710">
    <property type="protein sequence ID" value="ACH60029.1"/>
    <property type="molecule type" value="Genomic_DNA"/>
</dbReference>